<keyword evidence="1" id="KW-1133">Transmembrane helix</keyword>
<keyword evidence="1" id="KW-0472">Membrane</keyword>
<protein>
    <submittedName>
        <fullName evidence="2">Uncharacterized protein</fullName>
    </submittedName>
</protein>
<dbReference type="EMBL" id="CP021748">
    <property type="protein sequence ID" value="ARX86539.1"/>
    <property type="molecule type" value="Genomic_DNA"/>
</dbReference>
<name>A0A1Z1WJJ8_9ACTN</name>
<sequence>MSGVGGAASASRYAVLVTVALAAGALTAAWWLPQARGAAGALACAAGLLHLARAAPAPRPGQ</sequence>
<reference evidence="2 3" key="1">
    <citation type="submission" date="2017-05" db="EMBL/GenBank/DDBJ databases">
        <title>Streptomyces alboflavus Genome sequencing and assembly.</title>
        <authorList>
            <person name="Wang Y."/>
            <person name="Du B."/>
            <person name="Ding Y."/>
            <person name="Liu H."/>
            <person name="Hou Q."/>
            <person name="Liu K."/>
            <person name="Wang C."/>
            <person name="Yao L."/>
        </authorList>
    </citation>
    <scope>NUCLEOTIDE SEQUENCE [LARGE SCALE GENOMIC DNA]</scope>
    <source>
        <strain evidence="2 3">MDJK44</strain>
    </source>
</reference>
<dbReference type="AlphaFoldDB" id="A0A1Z1WJJ8"/>
<evidence type="ECO:0000313" key="2">
    <source>
        <dbReference type="EMBL" id="ARX86539.1"/>
    </source>
</evidence>
<dbReference type="KEGG" id="salf:SMD44_06011"/>
<proteinExistence type="predicted"/>
<gene>
    <name evidence="2" type="ORF">SMD44_06011</name>
</gene>
<evidence type="ECO:0000313" key="3">
    <source>
        <dbReference type="Proteomes" id="UP000195880"/>
    </source>
</evidence>
<evidence type="ECO:0000256" key="1">
    <source>
        <dbReference type="SAM" id="Phobius"/>
    </source>
</evidence>
<organism evidence="2 3">
    <name type="scientific">Streptomyces alboflavus</name>
    <dbReference type="NCBI Taxonomy" id="67267"/>
    <lineage>
        <taxon>Bacteria</taxon>
        <taxon>Bacillati</taxon>
        <taxon>Actinomycetota</taxon>
        <taxon>Actinomycetes</taxon>
        <taxon>Kitasatosporales</taxon>
        <taxon>Streptomycetaceae</taxon>
        <taxon>Streptomyces</taxon>
    </lineage>
</organism>
<dbReference type="Proteomes" id="UP000195880">
    <property type="component" value="Chromosome"/>
</dbReference>
<keyword evidence="1" id="KW-0812">Transmembrane</keyword>
<feature type="transmembrane region" description="Helical" evidence="1">
    <location>
        <begin position="12"/>
        <end position="32"/>
    </location>
</feature>
<accession>A0A1Z1WJJ8</accession>
<keyword evidence="3" id="KW-1185">Reference proteome</keyword>